<evidence type="ECO:0000259" key="4">
    <source>
        <dbReference type="Pfam" id="PF00291"/>
    </source>
</evidence>
<dbReference type="InterPro" id="IPR036052">
    <property type="entry name" value="TrpB-like_PALP_sf"/>
</dbReference>
<dbReference type="NCBIfam" id="NF005680">
    <property type="entry name" value="PRK07476.1"/>
    <property type="match status" value="1"/>
</dbReference>
<dbReference type="EMBL" id="CP107716">
    <property type="protein sequence ID" value="UYQ71740.1"/>
    <property type="molecule type" value="Genomic_DNA"/>
</dbReference>
<reference evidence="5" key="1">
    <citation type="submission" date="2022-10" db="EMBL/GenBank/DDBJ databases">
        <title>YIM 151497 complete genome.</title>
        <authorList>
            <person name="Chen X."/>
        </authorList>
    </citation>
    <scope>NUCLEOTIDE SEQUENCE</scope>
    <source>
        <strain evidence="5">YIM 151497</strain>
    </source>
</reference>
<dbReference type="InterPro" id="IPR050147">
    <property type="entry name" value="Ser/Thr_Dehydratase"/>
</dbReference>
<evidence type="ECO:0000256" key="1">
    <source>
        <dbReference type="ARBA" id="ARBA00001933"/>
    </source>
</evidence>
<gene>
    <name evidence="5" type="primary">eutB</name>
    <name evidence="5" type="ORF">OF122_17115</name>
</gene>
<dbReference type="InterPro" id="IPR014333">
    <property type="entry name" value="Ectoine_EutB"/>
</dbReference>
<dbReference type="PROSITE" id="PS00165">
    <property type="entry name" value="DEHYDRATASE_SER_THR"/>
    <property type="match status" value="1"/>
</dbReference>
<dbReference type="InterPro" id="IPR001926">
    <property type="entry name" value="TrpB-like_PALP"/>
</dbReference>
<dbReference type="PANTHER" id="PTHR48078">
    <property type="entry name" value="THREONINE DEHYDRATASE, MITOCHONDRIAL-RELATED"/>
    <property type="match status" value="1"/>
</dbReference>
<dbReference type="CDD" id="cd01562">
    <property type="entry name" value="Thr-dehyd"/>
    <property type="match status" value="1"/>
</dbReference>
<feature type="domain" description="Tryptophan synthase beta chain-like PALP" evidence="4">
    <location>
        <begin position="18"/>
        <end position="307"/>
    </location>
</feature>
<keyword evidence="3" id="KW-0456">Lyase</keyword>
<dbReference type="SUPFAM" id="SSF53686">
    <property type="entry name" value="Tryptophan synthase beta subunit-like PLP-dependent enzymes"/>
    <property type="match status" value="1"/>
</dbReference>
<protein>
    <submittedName>
        <fullName evidence="5">Hydroxyectoine utilization dehydratase EutB</fullName>
    </submittedName>
</protein>
<dbReference type="PANTHER" id="PTHR48078:SF6">
    <property type="entry name" value="L-THREONINE DEHYDRATASE CATABOLIC TDCB"/>
    <property type="match status" value="1"/>
</dbReference>
<dbReference type="Gene3D" id="3.40.50.1100">
    <property type="match status" value="2"/>
</dbReference>
<dbReference type="NCBIfam" id="TIGR02991">
    <property type="entry name" value="ectoine_eutB"/>
    <property type="match status" value="1"/>
</dbReference>
<dbReference type="InterPro" id="IPR000634">
    <property type="entry name" value="Ser/Thr_deHydtase_PyrdxlP-BS"/>
</dbReference>
<keyword evidence="2" id="KW-0663">Pyridoxal phosphate</keyword>
<name>A0ABY6IMC9_9HYPH</name>
<evidence type="ECO:0000256" key="2">
    <source>
        <dbReference type="ARBA" id="ARBA00022898"/>
    </source>
</evidence>
<evidence type="ECO:0000256" key="3">
    <source>
        <dbReference type="ARBA" id="ARBA00023239"/>
    </source>
</evidence>
<keyword evidence="6" id="KW-1185">Reference proteome</keyword>
<dbReference type="RefSeq" id="WP_264225390.1">
    <property type="nucleotide sequence ID" value="NZ_CP107716.1"/>
</dbReference>
<evidence type="ECO:0000313" key="6">
    <source>
        <dbReference type="Proteomes" id="UP001163882"/>
    </source>
</evidence>
<dbReference type="Pfam" id="PF00291">
    <property type="entry name" value="PALP"/>
    <property type="match status" value="1"/>
</dbReference>
<accession>A0ABY6IMC9</accession>
<sequence length="330" mass="34112">MAAMVTMADVLAARRRIRPLVHRTALTESLSLSKASGQTILLKNEQQQLTGSFKLRGATNAVLSLSVDERGHGVAAASTGNHGRALSHAAKAAGTRAVICMSSLVPSNKVEAIKALGAEARIVGKSQDEAQVEVDRLVTEEGLIDIPPFDKAEVIAGQGTIGLEILEDAPELDAVLVPLSGGGLIAGVALAIKTVSPNTRVIGVCMERGAAMVACLAAGKPVEVEELETLADSLGGGIGLSNRYTFSMVRDLVDETIVLTEREIAEAIAHGYAEEREVLEGAAAVGIGAILSGKFVPRGPTALVLSGKNIDMGVHAQIVAGTHKALREAA</sequence>
<organism evidence="5 6">
    <name type="scientific">Pelagibacterium flavum</name>
    <dbReference type="NCBI Taxonomy" id="2984530"/>
    <lineage>
        <taxon>Bacteria</taxon>
        <taxon>Pseudomonadati</taxon>
        <taxon>Pseudomonadota</taxon>
        <taxon>Alphaproteobacteria</taxon>
        <taxon>Hyphomicrobiales</taxon>
        <taxon>Devosiaceae</taxon>
        <taxon>Pelagibacterium</taxon>
    </lineage>
</organism>
<evidence type="ECO:0000313" key="5">
    <source>
        <dbReference type="EMBL" id="UYQ71740.1"/>
    </source>
</evidence>
<comment type="cofactor">
    <cofactor evidence="1">
        <name>pyridoxal 5'-phosphate</name>
        <dbReference type="ChEBI" id="CHEBI:597326"/>
    </cofactor>
</comment>
<proteinExistence type="predicted"/>
<dbReference type="Proteomes" id="UP001163882">
    <property type="component" value="Chromosome"/>
</dbReference>